<evidence type="ECO:0000256" key="9">
    <source>
        <dbReference type="RuleBase" id="RU365093"/>
    </source>
</evidence>
<evidence type="ECO:0000256" key="8">
    <source>
        <dbReference type="ARBA" id="ARBA00023136"/>
    </source>
</evidence>
<evidence type="ECO:0000256" key="2">
    <source>
        <dbReference type="ARBA" id="ARBA00009477"/>
    </source>
</evidence>
<feature type="domain" description="AprE-like beta-barrel" evidence="11">
    <location>
        <begin position="360"/>
        <end position="448"/>
    </location>
</feature>
<evidence type="ECO:0000259" key="10">
    <source>
        <dbReference type="Pfam" id="PF25988"/>
    </source>
</evidence>
<keyword evidence="4 9" id="KW-1003">Cell membrane</keyword>
<dbReference type="Gene3D" id="2.40.30.170">
    <property type="match status" value="1"/>
</dbReference>
<dbReference type="PANTHER" id="PTHR30386:SF27">
    <property type="entry name" value="MEMBRANE FUSION PROTEIN (MFP) FAMILY PROTEIN"/>
    <property type="match status" value="1"/>
</dbReference>
<evidence type="ECO:0000256" key="6">
    <source>
        <dbReference type="ARBA" id="ARBA00022692"/>
    </source>
</evidence>
<feature type="transmembrane region" description="Helical" evidence="9">
    <location>
        <begin position="54"/>
        <end position="72"/>
    </location>
</feature>
<keyword evidence="13" id="KW-1185">Reference proteome</keyword>
<proteinExistence type="inferred from homology"/>
<keyword evidence="8 9" id="KW-0472">Membrane</keyword>
<evidence type="ECO:0000256" key="7">
    <source>
        <dbReference type="ARBA" id="ARBA00022989"/>
    </source>
</evidence>
<reference evidence="12 13" key="1">
    <citation type="submission" date="2014-09" db="EMBL/GenBank/DDBJ databases">
        <authorList>
            <person name="Chan K.-G."/>
        </authorList>
    </citation>
    <scope>NUCLEOTIDE SEQUENCE [LARGE SCALE GENOMIC DNA]</scope>
    <source>
        <strain evidence="12 13">ND07</strain>
    </source>
</reference>
<name>A0A089WL93_9PSED</name>
<evidence type="ECO:0000256" key="3">
    <source>
        <dbReference type="ARBA" id="ARBA00022448"/>
    </source>
</evidence>
<dbReference type="InterPro" id="IPR058982">
    <property type="entry name" value="Beta-barrel_AprE"/>
</dbReference>
<dbReference type="GO" id="GO:0005886">
    <property type="term" value="C:plasma membrane"/>
    <property type="evidence" value="ECO:0007669"/>
    <property type="project" value="UniProtKB-SubCell"/>
</dbReference>
<gene>
    <name evidence="12" type="ORF">LK03_08825</name>
</gene>
<feature type="domain" description="CyaD-like alpha-helical hairpin" evidence="10">
    <location>
        <begin position="124"/>
        <end position="318"/>
    </location>
</feature>
<dbReference type="Gene3D" id="1.10.287.470">
    <property type="entry name" value="Helix hairpin bin"/>
    <property type="match status" value="1"/>
</dbReference>
<dbReference type="KEGG" id="psw:LK03_08825"/>
<dbReference type="SUPFAM" id="SSF111369">
    <property type="entry name" value="HlyD-like secretion proteins"/>
    <property type="match status" value="1"/>
</dbReference>
<evidence type="ECO:0000313" key="13">
    <source>
        <dbReference type="Proteomes" id="UP000029493"/>
    </source>
</evidence>
<comment type="subcellular location">
    <subcellularLocation>
        <location evidence="1 9">Cell inner membrane</location>
        <topology evidence="1 9">Single-pass membrane protein</topology>
    </subcellularLocation>
</comment>
<dbReference type="Pfam" id="PF25988">
    <property type="entry name" value="HH_CyaD"/>
    <property type="match status" value="1"/>
</dbReference>
<dbReference type="EMBL" id="CP009455">
    <property type="protein sequence ID" value="AIR89371.1"/>
    <property type="molecule type" value="Genomic_DNA"/>
</dbReference>
<dbReference type="NCBIfam" id="TIGR01843">
    <property type="entry name" value="type_I_hlyD"/>
    <property type="match status" value="1"/>
</dbReference>
<dbReference type="InterPro" id="IPR050739">
    <property type="entry name" value="MFP"/>
</dbReference>
<sequence>MTRWRAVIQRYGSVWRQAWSARRRPAGEDLDQEWQFMAPVLALQQRPPHAFPRLLQRLIIAALVLVLTWAIVGRVDVVATADGRVVPSGRSKVIQPSESGVIKAINVQDGQRVTAGDILVELEPRATTADLLRLSADVLSARIDAARSVAMLASMDSHQPPELSSEQLADVEGSKRLAVQRWLDGQYLEVRSQLDHAAAEVKRAEHELASIDVASDALQQSLPIAQELMNDYGQLLAEHAVAKHQYLQRKHEYLQQKRELDQLLARRSEVAAALEAAAYRRTIILAQHRRTSLDLQHEAELRENALEQELDKARLRHTQRTLRAPVDGTVQQLAVHTVGGVATEAQPLMVIVPRDAVIEVEAFLANKDVGFVQAGQVAQVKVETYSYTRYGLVSGIVTSVSPDAIEDPERGLVYAVRIRLESPWLQRPDGPALALAPGMAVTAEITTRQRRLISYFLTPLEVMGRESLHER</sequence>
<dbReference type="InterPro" id="IPR010129">
    <property type="entry name" value="T1SS_HlyD"/>
</dbReference>
<dbReference type="STRING" id="157783.LK03_08825"/>
<dbReference type="AlphaFoldDB" id="A0A089WL93"/>
<keyword evidence="3 9" id="KW-0813">Transport</keyword>
<evidence type="ECO:0000256" key="4">
    <source>
        <dbReference type="ARBA" id="ARBA00022475"/>
    </source>
</evidence>
<keyword evidence="5 9" id="KW-0997">Cell inner membrane</keyword>
<evidence type="ECO:0000313" key="12">
    <source>
        <dbReference type="EMBL" id="AIR89371.1"/>
    </source>
</evidence>
<dbReference type="Proteomes" id="UP000029493">
    <property type="component" value="Chromosome"/>
</dbReference>
<dbReference type="PRINTS" id="PR01490">
    <property type="entry name" value="RTXTOXIND"/>
</dbReference>
<keyword evidence="7 9" id="KW-1133">Transmembrane helix</keyword>
<organism evidence="12 13">
    <name type="scientific">Pseudomonas cremoricolorata</name>
    <dbReference type="NCBI Taxonomy" id="157783"/>
    <lineage>
        <taxon>Bacteria</taxon>
        <taxon>Pseudomonadati</taxon>
        <taxon>Pseudomonadota</taxon>
        <taxon>Gammaproteobacteria</taxon>
        <taxon>Pseudomonadales</taxon>
        <taxon>Pseudomonadaceae</taxon>
        <taxon>Pseudomonas</taxon>
    </lineage>
</organism>
<protein>
    <recommendedName>
        <fullName evidence="9">Membrane fusion protein (MFP) family protein</fullName>
    </recommendedName>
</protein>
<dbReference type="InterPro" id="IPR059040">
    <property type="entry name" value="HH_CyaD-like"/>
</dbReference>
<keyword evidence="6 9" id="KW-0812">Transmembrane</keyword>
<dbReference type="Gene3D" id="2.40.50.100">
    <property type="match status" value="1"/>
</dbReference>
<dbReference type="Pfam" id="PF26002">
    <property type="entry name" value="Beta-barrel_AprE"/>
    <property type="match status" value="1"/>
</dbReference>
<dbReference type="OrthoDB" id="9775513at2"/>
<evidence type="ECO:0000256" key="5">
    <source>
        <dbReference type="ARBA" id="ARBA00022519"/>
    </source>
</evidence>
<comment type="similarity">
    <text evidence="2 9">Belongs to the membrane fusion protein (MFP) (TC 8.A.1) family.</text>
</comment>
<evidence type="ECO:0000256" key="1">
    <source>
        <dbReference type="ARBA" id="ARBA00004377"/>
    </source>
</evidence>
<dbReference type="PANTHER" id="PTHR30386">
    <property type="entry name" value="MEMBRANE FUSION SUBUNIT OF EMRAB-TOLC MULTIDRUG EFFLUX PUMP"/>
    <property type="match status" value="1"/>
</dbReference>
<accession>A0A089WL93</accession>
<evidence type="ECO:0000259" key="11">
    <source>
        <dbReference type="Pfam" id="PF26002"/>
    </source>
</evidence>
<dbReference type="GO" id="GO:0015031">
    <property type="term" value="P:protein transport"/>
    <property type="evidence" value="ECO:0007669"/>
    <property type="project" value="InterPro"/>
</dbReference>
<dbReference type="eggNOG" id="COG0845">
    <property type="taxonomic scope" value="Bacteria"/>
</dbReference>